<sequence>MKPKHKTRKKNIKNKIKKNKTIKRIKCFDYKPKNFIFGYGSLISKESRIYTGKGYIGDPIPVEISKKAGYRRIWICKKSKFSNKSYLALRKSKKATNIRGIIYPIFKCIENFDKREHGYKRVKIKINTKEKRKLVKSITWKNVPNYDFNIYMYIDNKSKPPNKKCPISQRYLDVVLSGNLGYGIKFAKHFLKNTFNWKDDNGAVFLVNDRKKKNPRKYDLQYINYKRIDKIMKETIPHYFKKRV</sequence>
<dbReference type="Gene3D" id="3.10.490.10">
    <property type="entry name" value="Gamma-glutamyl cyclotransferase-like"/>
    <property type="match status" value="1"/>
</dbReference>
<dbReference type="InterPro" id="IPR013024">
    <property type="entry name" value="GGCT-like"/>
</dbReference>
<accession>A0A6C0F6Y0</accession>
<evidence type="ECO:0008006" key="2">
    <source>
        <dbReference type="Google" id="ProtNLM"/>
    </source>
</evidence>
<name>A0A6C0F6Y0_9ZZZZ</name>
<evidence type="ECO:0000313" key="1">
    <source>
        <dbReference type="EMBL" id="QHT37566.1"/>
    </source>
</evidence>
<proteinExistence type="predicted"/>
<reference evidence="1" key="1">
    <citation type="journal article" date="2020" name="Nature">
        <title>Giant virus diversity and host interactions through global metagenomics.</title>
        <authorList>
            <person name="Schulz F."/>
            <person name="Roux S."/>
            <person name="Paez-Espino D."/>
            <person name="Jungbluth S."/>
            <person name="Walsh D.A."/>
            <person name="Denef V.J."/>
            <person name="McMahon K.D."/>
            <person name="Konstantinidis K.T."/>
            <person name="Eloe-Fadrosh E.A."/>
            <person name="Kyrpides N.C."/>
            <person name="Woyke T."/>
        </authorList>
    </citation>
    <scope>NUCLEOTIDE SEQUENCE</scope>
    <source>
        <strain evidence="1">GVMAG-S-ERX555997-44</strain>
    </source>
</reference>
<organism evidence="1">
    <name type="scientific">viral metagenome</name>
    <dbReference type="NCBI Taxonomy" id="1070528"/>
    <lineage>
        <taxon>unclassified sequences</taxon>
        <taxon>metagenomes</taxon>
        <taxon>organismal metagenomes</taxon>
    </lineage>
</organism>
<dbReference type="AlphaFoldDB" id="A0A6C0F6Y0"/>
<dbReference type="CDD" id="cd06661">
    <property type="entry name" value="GGCT_like"/>
    <property type="match status" value="1"/>
</dbReference>
<protein>
    <recommendedName>
        <fullName evidence="2">Gamma-glutamylcyclotransferase AIG2-like domain-containing protein</fullName>
    </recommendedName>
</protein>
<dbReference type="EMBL" id="MN738799">
    <property type="protein sequence ID" value="QHT37566.1"/>
    <property type="molecule type" value="Genomic_DNA"/>
</dbReference>